<dbReference type="InterPro" id="IPR036821">
    <property type="entry name" value="Peptide_deformylase_sf"/>
</dbReference>
<dbReference type="SUPFAM" id="SSF56420">
    <property type="entry name" value="Peptide deformylase"/>
    <property type="match status" value="1"/>
</dbReference>
<sequence length="138" mass="15894">MRRPIMKNEAFLRRASEPATQDDLPVGDDLRDTLEAHAHECVGMAANMIGVSRRVIVFADELIGRNMVMFNPEIVDKAEPYAASEGCLSLTGERNTTRYRRITVTYRDRRWRERTARFEDFTAQIIQHEVDHCNGVII</sequence>
<dbReference type="PIRSF" id="PIRSF004749">
    <property type="entry name" value="Pep_def"/>
    <property type="match status" value="1"/>
</dbReference>
<keyword evidence="2" id="KW-0378">Hydrolase</keyword>
<reference evidence="2 3" key="1">
    <citation type="submission" date="2017-10" db="EMBL/GenBank/DDBJ databases">
        <title>Draft genome sequences of strains TRE 1, TRE 9, TRE H and TRI 7, isolated from tamarins, belonging to four potential novel Bifidobacterium species.</title>
        <authorList>
            <person name="Mattarelli P."/>
            <person name="Modesto M."/>
            <person name="Puglisi E."/>
            <person name="Morelli L."/>
            <person name="Spezio C."/>
            <person name="Bonetti A."/>
            <person name="Sandri C."/>
        </authorList>
    </citation>
    <scope>NUCLEOTIDE SEQUENCE [LARGE SCALE GENOMIC DNA]</scope>
    <source>
        <strain evidence="3">TRE1</strain>
    </source>
</reference>
<proteinExistence type="inferred from homology"/>
<dbReference type="PRINTS" id="PR01576">
    <property type="entry name" value="PDEFORMYLASE"/>
</dbReference>
<dbReference type="AlphaFoldDB" id="A0A2M9H8I0"/>
<comment type="caution">
    <text evidence="2">The sequence shown here is derived from an EMBL/GenBank/DDBJ whole genome shotgun (WGS) entry which is preliminary data.</text>
</comment>
<protein>
    <submittedName>
        <fullName evidence="2">Peptide deformylase</fullName>
        <ecNumber evidence="2">3.5.1.88</ecNumber>
    </submittedName>
</protein>
<dbReference type="CDD" id="cd00487">
    <property type="entry name" value="Pep_deformylase"/>
    <property type="match status" value="1"/>
</dbReference>
<dbReference type="EMBL" id="PEBI01000003">
    <property type="protein sequence ID" value="PJM73112.1"/>
    <property type="molecule type" value="Genomic_DNA"/>
</dbReference>
<dbReference type="NCBIfam" id="NF006670">
    <property type="entry name" value="PRK09218.1"/>
    <property type="match status" value="1"/>
</dbReference>
<dbReference type="OrthoDB" id="9804313at2"/>
<evidence type="ECO:0000256" key="1">
    <source>
        <dbReference type="ARBA" id="ARBA00010759"/>
    </source>
</evidence>
<keyword evidence="3" id="KW-1185">Reference proteome</keyword>
<dbReference type="Pfam" id="PF01327">
    <property type="entry name" value="Pep_deformylase"/>
    <property type="match status" value="1"/>
</dbReference>
<gene>
    <name evidence="2" type="ORF">CS006_07715</name>
</gene>
<dbReference type="PANTHER" id="PTHR10458:SF22">
    <property type="entry name" value="PEPTIDE DEFORMYLASE"/>
    <property type="match status" value="1"/>
</dbReference>
<name>A0A2M9H8I0_9BIFI</name>
<dbReference type="InterPro" id="IPR023635">
    <property type="entry name" value="Peptide_deformylase"/>
</dbReference>
<dbReference type="RefSeq" id="WP_100511214.1">
    <property type="nucleotide sequence ID" value="NZ_PEBI01000003.1"/>
</dbReference>
<dbReference type="PANTHER" id="PTHR10458">
    <property type="entry name" value="PEPTIDE DEFORMYLASE"/>
    <property type="match status" value="1"/>
</dbReference>
<comment type="similarity">
    <text evidence="1">Belongs to the polypeptide deformylase family.</text>
</comment>
<accession>A0A2M9H8I0</accession>
<dbReference type="GO" id="GO:0042586">
    <property type="term" value="F:peptide deformylase activity"/>
    <property type="evidence" value="ECO:0007669"/>
    <property type="project" value="UniProtKB-EC"/>
</dbReference>
<evidence type="ECO:0000313" key="3">
    <source>
        <dbReference type="Proteomes" id="UP000229095"/>
    </source>
</evidence>
<evidence type="ECO:0000313" key="2">
    <source>
        <dbReference type="EMBL" id="PJM73112.1"/>
    </source>
</evidence>
<dbReference type="EC" id="3.5.1.88" evidence="2"/>
<dbReference type="Proteomes" id="UP000229095">
    <property type="component" value="Unassembled WGS sequence"/>
</dbReference>
<organism evidence="2 3">
    <name type="scientific">Bifidobacterium primatium</name>
    <dbReference type="NCBI Taxonomy" id="2045438"/>
    <lineage>
        <taxon>Bacteria</taxon>
        <taxon>Bacillati</taxon>
        <taxon>Actinomycetota</taxon>
        <taxon>Actinomycetes</taxon>
        <taxon>Bifidobacteriales</taxon>
        <taxon>Bifidobacteriaceae</taxon>
        <taxon>Bifidobacterium</taxon>
    </lineage>
</organism>
<dbReference type="Gene3D" id="3.90.45.10">
    <property type="entry name" value="Peptide deformylase"/>
    <property type="match status" value="1"/>
</dbReference>